<comment type="subcellular location">
    <subcellularLocation>
        <location evidence="1">Cell inner membrane</location>
        <topology evidence="1">Peripheral membrane protein</topology>
    </subcellularLocation>
</comment>
<dbReference type="InterPro" id="IPR017871">
    <property type="entry name" value="ABC_transporter-like_CS"/>
</dbReference>
<feature type="region of interest" description="Disordered" evidence="8">
    <location>
        <begin position="1"/>
        <end position="21"/>
    </location>
</feature>
<accession>A0A398DV70</accession>
<name>A0A398DV70_9BACT</name>
<dbReference type="SMART" id="SM00382">
    <property type="entry name" value="AAA"/>
    <property type="match status" value="1"/>
</dbReference>
<dbReference type="InterPro" id="IPR027417">
    <property type="entry name" value="P-loop_NTPase"/>
</dbReference>
<dbReference type="InterPro" id="IPR013563">
    <property type="entry name" value="Oligopep_ABC_C"/>
</dbReference>
<keyword evidence="3" id="KW-0813">Transport</keyword>
<dbReference type="InterPro" id="IPR003439">
    <property type="entry name" value="ABC_transporter-like_ATP-bd"/>
</dbReference>
<evidence type="ECO:0000256" key="3">
    <source>
        <dbReference type="ARBA" id="ARBA00022448"/>
    </source>
</evidence>
<comment type="caution">
    <text evidence="10">The sequence shown here is derived from an EMBL/GenBank/DDBJ whole genome shotgun (WGS) entry which is preliminary data.</text>
</comment>
<dbReference type="EMBL" id="QXIY01000043">
    <property type="protein sequence ID" value="RIE15877.1"/>
    <property type="molecule type" value="Genomic_DNA"/>
</dbReference>
<evidence type="ECO:0000256" key="2">
    <source>
        <dbReference type="ARBA" id="ARBA00005417"/>
    </source>
</evidence>
<dbReference type="AlphaFoldDB" id="A0A398DV70"/>
<dbReference type="Pfam" id="PF00005">
    <property type="entry name" value="ABC_tran"/>
    <property type="match status" value="1"/>
</dbReference>
<reference evidence="10 11" key="1">
    <citation type="submission" date="2018-09" db="EMBL/GenBank/DDBJ databases">
        <title>Discovery and Ecogenomic Context for Candidatus Cryosericales, a Global Caldiserica Order Active in Thawing Permafrost.</title>
        <authorList>
            <person name="Martinez M.A."/>
            <person name="Woodcroft B.J."/>
            <person name="Ignacio Espinoza J.C."/>
            <person name="Zayed A."/>
            <person name="Singleton C.M."/>
            <person name="Boyd J."/>
            <person name="Li Y.-F."/>
            <person name="Purvine S."/>
            <person name="Maughan H."/>
            <person name="Hodgkins S.B."/>
            <person name="Anderson D."/>
            <person name="Sederholm M."/>
            <person name="Temperton B."/>
            <person name="Saleska S.R."/>
            <person name="Tyson G.W."/>
            <person name="Rich V.I."/>
        </authorList>
    </citation>
    <scope>NUCLEOTIDE SEQUENCE [LARGE SCALE GENOMIC DNA]</scope>
    <source>
        <strain evidence="10 11">SMC1</strain>
    </source>
</reference>
<evidence type="ECO:0000256" key="1">
    <source>
        <dbReference type="ARBA" id="ARBA00004417"/>
    </source>
</evidence>
<proteinExistence type="inferred from homology"/>
<dbReference type="OrthoDB" id="9802264at2"/>
<evidence type="ECO:0000256" key="5">
    <source>
        <dbReference type="ARBA" id="ARBA00022741"/>
    </source>
</evidence>
<feature type="compositionally biased region" description="Basic and acidic residues" evidence="8">
    <location>
        <begin position="1"/>
        <end position="11"/>
    </location>
</feature>
<dbReference type="PROSITE" id="PS50893">
    <property type="entry name" value="ABC_TRANSPORTER_2"/>
    <property type="match status" value="1"/>
</dbReference>
<dbReference type="GO" id="GO:0005524">
    <property type="term" value="F:ATP binding"/>
    <property type="evidence" value="ECO:0007669"/>
    <property type="project" value="UniProtKB-KW"/>
</dbReference>
<evidence type="ECO:0000256" key="8">
    <source>
        <dbReference type="SAM" id="MobiDB-lite"/>
    </source>
</evidence>
<evidence type="ECO:0000313" key="10">
    <source>
        <dbReference type="EMBL" id="RIE15877.1"/>
    </source>
</evidence>
<dbReference type="GO" id="GO:0015833">
    <property type="term" value="P:peptide transport"/>
    <property type="evidence" value="ECO:0007669"/>
    <property type="project" value="InterPro"/>
</dbReference>
<keyword evidence="5" id="KW-0547">Nucleotide-binding</keyword>
<dbReference type="PANTHER" id="PTHR43297">
    <property type="entry name" value="OLIGOPEPTIDE TRANSPORT ATP-BINDING PROTEIN APPD"/>
    <property type="match status" value="1"/>
</dbReference>
<feature type="domain" description="ABC transporter" evidence="9">
    <location>
        <begin position="34"/>
        <end position="283"/>
    </location>
</feature>
<dbReference type="InterPro" id="IPR003593">
    <property type="entry name" value="AAA+_ATPase"/>
</dbReference>
<dbReference type="InterPro" id="IPR050388">
    <property type="entry name" value="ABC_Ni/Peptide_Import"/>
</dbReference>
<dbReference type="CDD" id="cd03257">
    <property type="entry name" value="ABC_NikE_OppD_transporters"/>
    <property type="match status" value="1"/>
</dbReference>
<protein>
    <submittedName>
        <fullName evidence="10">ABC transporter ATP-binding protein</fullName>
    </submittedName>
</protein>
<evidence type="ECO:0000256" key="6">
    <source>
        <dbReference type="ARBA" id="ARBA00022840"/>
    </source>
</evidence>
<dbReference type="GO" id="GO:0005886">
    <property type="term" value="C:plasma membrane"/>
    <property type="evidence" value="ECO:0007669"/>
    <property type="project" value="UniProtKB-SubCell"/>
</dbReference>
<evidence type="ECO:0000259" key="9">
    <source>
        <dbReference type="PROSITE" id="PS50893"/>
    </source>
</evidence>
<evidence type="ECO:0000256" key="4">
    <source>
        <dbReference type="ARBA" id="ARBA00022475"/>
    </source>
</evidence>
<keyword evidence="6 10" id="KW-0067">ATP-binding</keyword>
<keyword evidence="4" id="KW-1003">Cell membrane</keyword>
<dbReference type="SUPFAM" id="SSF52540">
    <property type="entry name" value="P-loop containing nucleoside triphosphate hydrolases"/>
    <property type="match status" value="1"/>
</dbReference>
<evidence type="ECO:0000313" key="11">
    <source>
        <dbReference type="Proteomes" id="UP000266113"/>
    </source>
</evidence>
<dbReference type="NCBIfam" id="TIGR01727">
    <property type="entry name" value="oligo_HPY"/>
    <property type="match status" value="1"/>
</dbReference>
<keyword evidence="7" id="KW-0472">Membrane</keyword>
<sequence>MSESGLERTTETRLLPASNHPGAGDGLLSPLLSVERLEVQFRAKHGAVRAVNGVTFQVSSGEMLGLVGESGSGKSVTSLAIMRLFPRDGSVISMGRVWFDGQDILSIPEPAMRRLRGRDMAIVFQNPMTSLNPTMRVGLQIAEILMVHEGLGRRQAFERSEALLQMVGVPAVHESLAKYAHEFSGGMQQRITIAMALALQPRLLIADEPTTALDVTIQAQVLDLIRERAAETGMAVVLITHNLGVAAGLTQRIAVMYAGLLVEVGETRSIFASPRHPYTVGLLGSLPRADYHRVKLTPIPGMPPVQVEEPKGCPFAPRCARQISVCSTETPALRSMGRQVAKPSRAVPNTCSHLVACHNPVPTEETPLMPLGSRRD</sequence>
<dbReference type="FunFam" id="3.40.50.300:FF:000016">
    <property type="entry name" value="Oligopeptide ABC transporter ATP-binding component"/>
    <property type="match status" value="1"/>
</dbReference>
<dbReference type="GO" id="GO:0016887">
    <property type="term" value="F:ATP hydrolysis activity"/>
    <property type="evidence" value="ECO:0007669"/>
    <property type="project" value="InterPro"/>
</dbReference>
<organism evidence="10 11">
    <name type="scientific">Candidatus Cryosericum septentrionale</name>
    <dbReference type="NCBI Taxonomy" id="2290913"/>
    <lineage>
        <taxon>Bacteria</taxon>
        <taxon>Pseudomonadati</taxon>
        <taxon>Caldisericota/Cryosericota group</taxon>
        <taxon>Candidatus Cryosericota</taxon>
        <taxon>Candidatus Cryosericia</taxon>
        <taxon>Candidatus Cryosericales</taxon>
        <taxon>Candidatus Cryosericaceae</taxon>
        <taxon>Candidatus Cryosericum</taxon>
    </lineage>
</organism>
<dbReference type="Proteomes" id="UP000266113">
    <property type="component" value="Unassembled WGS sequence"/>
</dbReference>
<dbReference type="Gene3D" id="3.40.50.300">
    <property type="entry name" value="P-loop containing nucleotide triphosphate hydrolases"/>
    <property type="match status" value="1"/>
</dbReference>
<keyword evidence="11" id="KW-1185">Reference proteome</keyword>
<gene>
    <name evidence="10" type="ORF">SMC1_09280</name>
</gene>
<evidence type="ECO:0000256" key="7">
    <source>
        <dbReference type="ARBA" id="ARBA00023136"/>
    </source>
</evidence>
<dbReference type="Pfam" id="PF08352">
    <property type="entry name" value="oligo_HPY"/>
    <property type="match status" value="1"/>
</dbReference>
<comment type="similarity">
    <text evidence="2">Belongs to the ABC transporter superfamily.</text>
</comment>
<dbReference type="PROSITE" id="PS00211">
    <property type="entry name" value="ABC_TRANSPORTER_1"/>
    <property type="match status" value="1"/>
</dbReference>
<dbReference type="PANTHER" id="PTHR43297:SF2">
    <property type="entry name" value="DIPEPTIDE TRANSPORT ATP-BINDING PROTEIN DPPD"/>
    <property type="match status" value="1"/>
</dbReference>